<name>A0A9W3P8S0_BURCE</name>
<dbReference type="EMBL" id="CP003774">
    <property type="protein sequence ID" value="AFQ47706.1"/>
    <property type="molecule type" value="Genomic_DNA"/>
</dbReference>
<dbReference type="AlphaFoldDB" id="A0A9W3P8S0"/>
<evidence type="ECO:0000313" key="1">
    <source>
        <dbReference type="EMBL" id="AFQ47706.1"/>
    </source>
</evidence>
<dbReference type="KEGG" id="bct:GEM_1269"/>
<reference evidence="1 2" key="1">
    <citation type="journal article" date="2012" name="J. Bacteriol.">
        <title>Complete Genome Sequence of Burkholderia sp. Strain GG4, a Betaproteobacterium That Reduces 3-Oxo-N-Acylhomoserine Lactones and Produces Different N-Acylhomoserine Lactones.</title>
        <authorList>
            <person name="Hong K.W."/>
            <person name="Koh C.L."/>
            <person name="Sam C.K."/>
            <person name="Yin W.F."/>
            <person name="Chan K.G."/>
        </authorList>
    </citation>
    <scope>NUCLEOTIDE SEQUENCE [LARGE SCALE GENOMIC DNA]</scope>
    <source>
        <strain evidence="1 2">GG4</strain>
    </source>
</reference>
<protein>
    <submittedName>
        <fullName evidence="1">LysR family transcriptional regulator</fullName>
    </submittedName>
</protein>
<proteinExistence type="predicted"/>
<sequence length="64" mass="6893">MGIALVPRVLQQVKSARLAFLPLKDASLESRTLELKRSGTAEPVALRFADYVRASIDALPTLAG</sequence>
<gene>
    <name evidence="1" type="ORF">GEM_1269</name>
</gene>
<organism evidence="1 2">
    <name type="scientific">Burkholderia cepacia GG4</name>
    <dbReference type="NCBI Taxonomy" id="1009846"/>
    <lineage>
        <taxon>Bacteria</taxon>
        <taxon>Pseudomonadati</taxon>
        <taxon>Pseudomonadota</taxon>
        <taxon>Betaproteobacteria</taxon>
        <taxon>Burkholderiales</taxon>
        <taxon>Burkholderiaceae</taxon>
        <taxon>Burkholderia</taxon>
        <taxon>Burkholderia cepacia complex</taxon>
    </lineage>
</organism>
<accession>A0A9W3P8S0</accession>
<evidence type="ECO:0000313" key="2">
    <source>
        <dbReference type="Proteomes" id="UP000032866"/>
    </source>
</evidence>
<dbReference type="Proteomes" id="UP000032866">
    <property type="component" value="Chromosome 1"/>
</dbReference>